<evidence type="ECO:0000256" key="7">
    <source>
        <dbReference type="ARBA" id="ARBA00022989"/>
    </source>
</evidence>
<evidence type="ECO:0000256" key="5">
    <source>
        <dbReference type="ARBA" id="ARBA00022692"/>
    </source>
</evidence>
<organism evidence="15 16">
    <name type="scientific">Agathobaculum hominis</name>
    <dbReference type="NCBI Taxonomy" id="2763014"/>
    <lineage>
        <taxon>Bacteria</taxon>
        <taxon>Bacillati</taxon>
        <taxon>Bacillota</taxon>
        <taxon>Clostridia</taxon>
        <taxon>Eubacteriales</taxon>
        <taxon>Butyricicoccaceae</taxon>
        <taxon>Agathobaculum</taxon>
    </lineage>
</organism>
<feature type="domain" description="PLD phosphodiesterase" evidence="14">
    <location>
        <begin position="244"/>
        <end position="271"/>
    </location>
</feature>
<keyword evidence="5 13" id="KW-0812">Transmembrane</keyword>
<evidence type="ECO:0000256" key="8">
    <source>
        <dbReference type="ARBA" id="ARBA00023098"/>
    </source>
</evidence>
<dbReference type="Pfam" id="PF13091">
    <property type="entry name" value="PLDc_2"/>
    <property type="match status" value="2"/>
</dbReference>
<feature type="transmembrane region" description="Helical" evidence="13">
    <location>
        <begin position="38"/>
        <end position="57"/>
    </location>
</feature>
<evidence type="ECO:0000256" key="4">
    <source>
        <dbReference type="ARBA" id="ARBA00022679"/>
    </source>
</evidence>
<dbReference type="PROSITE" id="PS50035">
    <property type="entry name" value="PLD"/>
    <property type="match status" value="2"/>
</dbReference>
<feature type="transmembrane region" description="Helical" evidence="13">
    <location>
        <begin position="12"/>
        <end position="32"/>
    </location>
</feature>
<dbReference type="PANTHER" id="PTHR21248">
    <property type="entry name" value="CARDIOLIPIN SYNTHASE"/>
    <property type="match status" value="1"/>
</dbReference>
<sequence>MRRFFGRILGDRRVAGGLFLILELIAVMWGVGWMSERWPSVTPALTILSFVIVVWLVRKYDNPTYKITWIIIILLFPLFGGLFYLFWGNTPFNRARTQHQYEPNPPDFTDYMRKPATEELSQLHPRHAARTRYIDSLCGMPAWTNTEAHYFRAGEDMFASMCEELEKAERFIFLEYFIIEEGRMWNTILDILARKAKEGLDVRIIYDDVGSIATLPQHYDRYLVSLGIRAVRFNRFIPTLNTYLNYRNHRKMMIIDGNVGYMGGINLADEYINEKVRFGYWKDTGILLRGDGTANMTSLFLQMWEYVTGEKITAFENYLPTVKLPQDGWVQPFADSPLDDLNIGESTYLQIIHNARKYVYITTPYLVLDNEMITALTIAAQSGVDVRILTPGIPDKKLVYMITRSYYQQLHRAGVKIYEYRPGFLHAKSIVSDDDTAVVGTINMDFRSFFLHFECATCFYNSSVVASVKQDILETINVSRRIDDAWLRRVPWLRSIAASVLRLFAPLL</sequence>
<dbReference type="PANTHER" id="PTHR21248:SF22">
    <property type="entry name" value="PHOSPHOLIPASE D"/>
    <property type="match status" value="1"/>
</dbReference>
<keyword evidence="8" id="KW-0443">Lipid metabolism</keyword>
<dbReference type="InterPro" id="IPR022924">
    <property type="entry name" value="Cardiolipin_synthase"/>
</dbReference>
<dbReference type="Gene3D" id="3.30.870.10">
    <property type="entry name" value="Endonuclease Chain A"/>
    <property type="match status" value="2"/>
</dbReference>
<dbReference type="EC" id="2.7.8.-" evidence="12"/>
<keyword evidence="11" id="KW-1208">Phospholipid metabolism</keyword>
<dbReference type="EMBL" id="JACOPK010000004">
    <property type="protein sequence ID" value="MBC5695328.1"/>
    <property type="molecule type" value="Genomic_DNA"/>
</dbReference>
<dbReference type="SUPFAM" id="SSF56024">
    <property type="entry name" value="Phospholipase D/nuclease"/>
    <property type="match status" value="2"/>
</dbReference>
<dbReference type="InterPro" id="IPR001736">
    <property type="entry name" value="PLipase_D/transphosphatidylase"/>
</dbReference>
<keyword evidence="10" id="KW-0594">Phospholipid biosynthesis</keyword>
<proteinExistence type="predicted"/>
<dbReference type="Pfam" id="PF13396">
    <property type="entry name" value="PLDc_N"/>
    <property type="match status" value="1"/>
</dbReference>
<dbReference type="RefSeq" id="WP_186969608.1">
    <property type="nucleotide sequence ID" value="NZ_JACOPK010000004.1"/>
</dbReference>
<comment type="caution">
    <text evidence="15">The sequence shown here is derived from an EMBL/GenBank/DDBJ whole genome shotgun (WGS) entry which is preliminary data.</text>
</comment>
<feature type="transmembrane region" description="Helical" evidence="13">
    <location>
        <begin position="69"/>
        <end position="87"/>
    </location>
</feature>
<evidence type="ECO:0000256" key="2">
    <source>
        <dbReference type="ARBA" id="ARBA00022475"/>
    </source>
</evidence>
<dbReference type="CDD" id="cd09154">
    <property type="entry name" value="PLDc_SMU_988_like_1"/>
    <property type="match status" value="1"/>
</dbReference>
<evidence type="ECO:0000259" key="14">
    <source>
        <dbReference type="PROSITE" id="PS50035"/>
    </source>
</evidence>
<evidence type="ECO:0000256" key="12">
    <source>
        <dbReference type="NCBIfam" id="TIGR04265"/>
    </source>
</evidence>
<keyword evidence="2" id="KW-1003">Cell membrane</keyword>
<dbReference type="Proteomes" id="UP000641741">
    <property type="component" value="Unassembled WGS sequence"/>
</dbReference>
<evidence type="ECO:0000256" key="9">
    <source>
        <dbReference type="ARBA" id="ARBA00023136"/>
    </source>
</evidence>
<evidence type="ECO:0000256" key="10">
    <source>
        <dbReference type="ARBA" id="ARBA00023209"/>
    </source>
</evidence>
<reference evidence="15 16" key="1">
    <citation type="submission" date="2020-08" db="EMBL/GenBank/DDBJ databases">
        <title>Genome public.</title>
        <authorList>
            <person name="Liu C."/>
            <person name="Sun Q."/>
        </authorList>
    </citation>
    <scope>NUCLEOTIDE SEQUENCE [LARGE SCALE GENOMIC DNA]</scope>
    <source>
        <strain evidence="15 16">M2</strain>
    </source>
</reference>
<comment type="subcellular location">
    <subcellularLocation>
        <location evidence="1">Cell membrane</location>
        <topology evidence="1">Multi-pass membrane protein</topology>
    </subcellularLocation>
</comment>
<gene>
    <name evidence="15" type="primary">cls</name>
    <name evidence="15" type="ORF">H8S02_05130</name>
</gene>
<evidence type="ECO:0000256" key="3">
    <source>
        <dbReference type="ARBA" id="ARBA00022516"/>
    </source>
</evidence>
<evidence type="ECO:0000256" key="13">
    <source>
        <dbReference type="SAM" id="Phobius"/>
    </source>
</evidence>
<dbReference type="InterPro" id="IPR027379">
    <property type="entry name" value="CLS_N"/>
</dbReference>
<name>A0ABR7GM06_9FIRM</name>
<evidence type="ECO:0000256" key="1">
    <source>
        <dbReference type="ARBA" id="ARBA00004651"/>
    </source>
</evidence>
<keyword evidence="7 13" id="KW-1133">Transmembrane helix</keyword>
<evidence type="ECO:0000256" key="6">
    <source>
        <dbReference type="ARBA" id="ARBA00022737"/>
    </source>
</evidence>
<protein>
    <recommendedName>
        <fullName evidence="12">Cardiolipin synthase</fullName>
        <ecNumber evidence="12">2.7.8.-</ecNumber>
    </recommendedName>
</protein>
<feature type="domain" description="PLD phosphodiesterase" evidence="14">
    <location>
        <begin position="421"/>
        <end position="448"/>
    </location>
</feature>
<dbReference type="InterPro" id="IPR025202">
    <property type="entry name" value="PLD-like_dom"/>
</dbReference>
<evidence type="ECO:0000256" key="11">
    <source>
        <dbReference type="ARBA" id="ARBA00023264"/>
    </source>
</evidence>
<dbReference type="SMART" id="SM00155">
    <property type="entry name" value="PLDc"/>
    <property type="match status" value="2"/>
</dbReference>
<evidence type="ECO:0000313" key="15">
    <source>
        <dbReference type="EMBL" id="MBC5695328.1"/>
    </source>
</evidence>
<dbReference type="CDD" id="cd09160">
    <property type="entry name" value="PLDc_SMU_988_like_2"/>
    <property type="match status" value="1"/>
</dbReference>
<accession>A0ABR7GM06</accession>
<keyword evidence="4" id="KW-0808">Transferase</keyword>
<dbReference type="NCBIfam" id="TIGR04265">
    <property type="entry name" value="bac_cardiolipin"/>
    <property type="match status" value="1"/>
</dbReference>
<evidence type="ECO:0000313" key="16">
    <source>
        <dbReference type="Proteomes" id="UP000641741"/>
    </source>
</evidence>
<keyword evidence="3" id="KW-0444">Lipid biosynthesis</keyword>
<keyword evidence="16" id="KW-1185">Reference proteome</keyword>
<keyword evidence="9 13" id="KW-0472">Membrane</keyword>
<keyword evidence="6" id="KW-0677">Repeat</keyword>